<organism evidence="2 3">
    <name type="scientific">Bailinhaonella thermotolerans</name>
    <dbReference type="NCBI Taxonomy" id="1070861"/>
    <lineage>
        <taxon>Bacteria</taxon>
        <taxon>Bacillati</taxon>
        <taxon>Actinomycetota</taxon>
        <taxon>Actinomycetes</taxon>
        <taxon>Streptosporangiales</taxon>
        <taxon>Streptosporangiaceae</taxon>
        <taxon>Bailinhaonella</taxon>
    </lineage>
</organism>
<comment type="caution">
    <text evidence="2">The sequence shown here is derived from an EMBL/GenBank/DDBJ whole genome shotgun (WGS) entry which is preliminary data.</text>
</comment>
<protein>
    <submittedName>
        <fullName evidence="2">Uncharacterized protein</fullName>
    </submittedName>
</protein>
<keyword evidence="1" id="KW-0732">Signal</keyword>
<keyword evidence="3" id="KW-1185">Reference proteome</keyword>
<feature type="chain" id="PRO_5017312235" evidence="1">
    <location>
        <begin position="30"/>
        <end position="60"/>
    </location>
</feature>
<reference evidence="2 3" key="1">
    <citation type="submission" date="2018-09" db="EMBL/GenBank/DDBJ databases">
        <title>YIM 75507 draft genome.</title>
        <authorList>
            <person name="Tang S."/>
            <person name="Feng Y."/>
        </authorList>
    </citation>
    <scope>NUCLEOTIDE SEQUENCE [LARGE SCALE GENOMIC DNA]</scope>
    <source>
        <strain evidence="2 3">YIM 75507</strain>
    </source>
</reference>
<name>A0A3A4B3Z2_9ACTN</name>
<gene>
    <name evidence="2" type="ORF">D5H75_14765</name>
</gene>
<evidence type="ECO:0000313" key="3">
    <source>
        <dbReference type="Proteomes" id="UP000265768"/>
    </source>
</evidence>
<dbReference type="AlphaFoldDB" id="A0A3A4B3Z2"/>
<feature type="signal peptide" evidence="1">
    <location>
        <begin position="1"/>
        <end position="29"/>
    </location>
</feature>
<dbReference type="EMBL" id="QZEY01000004">
    <property type="protein sequence ID" value="RJL32739.1"/>
    <property type="molecule type" value="Genomic_DNA"/>
</dbReference>
<sequence>MESRSLRLARRVAGVLALTVLIVAGGATAASAGTGDGFFDMVEDVLNGADAPRNFFFFSP</sequence>
<evidence type="ECO:0000313" key="2">
    <source>
        <dbReference type="EMBL" id="RJL32739.1"/>
    </source>
</evidence>
<evidence type="ECO:0000256" key="1">
    <source>
        <dbReference type="SAM" id="SignalP"/>
    </source>
</evidence>
<proteinExistence type="predicted"/>
<dbReference type="RefSeq" id="WP_119926989.1">
    <property type="nucleotide sequence ID" value="NZ_QZEY01000004.1"/>
</dbReference>
<accession>A0A3A4B3Z2</accession>
<dbReference type="Proteomes" id="UP000265768">
    <property type="component" value="Unassembled WGS sequence"/>
</dbReference>